<dbReference type="OrthoDB" id="9791656at2"/>
<dbReference type="RefSeq" id="WP_046504081.1">
    <property type="nucleotide sequence ID" value="NZ_LANI01000003.1"/>
</dbReference>
<dbReference type="PROSITE" id="PS51462">
    <property type="entry name" value="NUDIX"/>
    <property type="match status" value="1"/>
</dbReference>
<dbReference type="STRING" id="1549748.WH95_05530"/>
<name>A0A0M2RD03_9PROT</name>
<comment type="caution">
    <text evidence="8">The sequence shown here is derived from an EMBL/GenBank/DDBJ whole genome shotgun (WGS) entry which is preliminary data.</text>
</comment>
<dbReference type="PATRIC" id="fig|1549748.8.peg.2595"/>
<dbReference type="InterPro" id="IPR015797">
    <property type="entry name" value="NUDIX_hydrolase-like_dom_sf"/>
</dbReference>
<dbReference type="GO" id="GO:0005829">
    <property type="term" value="C:cytosol"/>
    <property type="evidence" value="ECO:0007669"/>
    <property type="project" value="TreeGrafter"/>
</dbReference>
<accession>A0A0M2RD03</accession>
<feature type="domain" description="Nudix hydrolase" evidence="7">
    <location>
        <begin position="171"/>
        <end position="299"/>
    </location>
</feature>
<dbReference type="GO" id="GO:0046872">
    <property type="term" value="F:metal ion binding"/>
    <property type="evidence" value="ECO:0007669"/>
    <property type="project" value="UniProtKB-KW"/>
</dbReference>
<proteinExistence type="predicted"/>
<dbReference type="Proteomes" id="UP000034491">
    <property type="component" value="Unassembled WGS sequence"/>
</dbReference>
<evidence type="ECO:0000256" key="1">
    <source>
        <dbReference type="ARBA" id="ARBA00001946"/>
    </source>
</evidence>
<evidence type="ECO:0000256" key="6">
    <source>
        <dbReference type="ARBA" id="ARBA00023027"/>
    </source>
</evidence>
<dbReference type="Pfam" id="PF00293">
    <property type="entry name" value="NUDIX"/>
    <property type="match status" value="1"/>
</dbReference>
<gene>
    <name evidence="8" type="ORF">WH95_05530</name>
</gene>
<dbReference type="InterPro" id="IPR049734">
    <property type="entry name" value="NudC-like_C"/>
</dbReference>
<keyword evidence="6" id="KW-0520">NAD</keyword>
<dbReference type="GO" id="GO:0019677">
    <property type="term" value="P:NAD+ catabolic process"/>
    <property type="evidence" value="ECO:0007669"/>
    <property type="project" value="TreeGrafter"/>
</dbReference>
<dbReference type="GO" id="GO:0006742">
    <property type="term" value="P:NADP+ catabolic process"/>
    <property type="evidence" value="ECO:0007669"/>
    <property type="project" value="TreeGrafter"/>
</dbReference>
<dbReference type="InterPro" id="IPR050241">
    <property type="entry name" value="NAD-cap_RNA_hydrolase_NudC"/>
</dbReference>
<evidence type="ECO:0000256" key="5">
    <source>
        <dbReference type="ARBA" id="ARBA00022842"/>
    </source>
</evidence>
<dbReference type="InterPro" id="IPR015375">
    <property type="entry name" value="NADH_PPase-like_N"/>
</dbReference>
<dbReference type="AlphaFoldDB" id="A0A0M2RD03"/>
<dbReference type="Pfam" id="PF09297">
    <property type="entry name" value="Zn_ribbon_NUD"/>
    <property type="match status" value="1"/>
</dbReference>
<dbReference type="NCBIfam" id="NF001299">
    <property type="entry name" value="PRK00241.1"/>
    <property type="match status" value="1"/>
</dbReference>
<dbReference type="Gene3D" id="3.90.79.20">
    <property type="match status" value="1"/>
</dbReference>
<keyword evidence="3" id="KW-0479">Metal-binding</keyword>
<dbReference type="InterPro" id="IPR020084">
    <property type="entry name" value="NUDIX_hydrolase_CS"/>
</dbReference>
<dbReference type="Gene3D" id="3.90.79.10">
    <property type="entry name" value="Nucleoside Triphosphate Pyrophosphohydrolase"/>
    <property type="match status" value="1"/>
</dbReference>
<evidence type="ECO:0000256" key="4">
    <source>
        <dbReference type="ARBA" id="ARBA00022801"/>
    </source>
</evidence>
<keyword evidence="5" id="KW-0460">Magnesium</keyword>
<dbReference type="PANTHER" id="PTHR42904">
    <property type="entry name" value="NUDIX HYDROLASE, NUDC SUBFAMILY"/>
    <property type="match status" value="1"/>
</dbReference>
<keyword evidence="9" id="KW-1185">Reference proteome</keyword>
<evidence type="ECO:0000313" key="8">
    <source>
        <dbReference type="EMBL" id="KKJ77885.1"/>
    </source>
</evidence>
<dbReference type="InterPro" id="IPR000086">
    <property type="entry name" value="NUDIX_hydrolase_dom"/>
</dbReference>
<evidence type="ECO:0000256" key="2">
    <source>
        <dbReference type="ARBA" id="ARBA00012381"/>
    </source>
</evidence>
<keyword evidence="4" id="KW-0378">Hydrolase</keyword>
<dbReference type="SUPFAM" id="SSF55811">
    <property type="entry name" value="Nudix"/>
    <property type="match status" value="1"/>
</dbReference>
<dbReference type="InterPro" id="IPR015376">
    <property type="entry name" value="Znr_NADH_PPase"/>
</dbReference>
<evidence type="ECO:0000313" key="9">
    <source>
        <dbReference type="Proteomes" id="UP000034491"/>
    </source>
</evidence>
<evidence type="ECO:0000256" key="3">
    <source>
        <dbReference type="ARBA" id="ARBA00022723"/>
    </source>
</evidence>
<dbReference type="PROSITE" id="PS00893">
    <property type="entry name" value="NUDIX_BOX"/>
    <property type="match status" value="1"/>
</dbReference>
<evidence type="ECO:0000259" key="7">
    <source>
        <dbReference type="PROSITE" id="PS51462"/>
    </source>
</evidence>
<dbReference type="EMBL" id="LANI01000003">
    <property type="protein sequence ID" value="KKJ77885.1"/>
    <property type="molecule type" value="Genomic_DNA"/>
</dbReference>
<sequence length="307" mass="34641">MTTKLHIYASSKLDRAAHLRVHPDTLQSYRNSPDSLVTIVWRHMGLFTASDDINPYFIPASHAREIFDLAEEVVFLGLRDNRPVLAAMLPHSESTPELPPLDLAEGTFLDLRDHWSLLNKEDAAIMAYARGLNHWHKHHRFCGHCGNPTRSTEGGHVLECTGSNCGKLHYPRTDPAVIMRVTDGDWCLLARNAGWRAGGHSVLAGFLEIGESLEQTVIREVKEEVGITVTNVRYHSSQPWPFPASLMVGFTAEGSRHDPLVLDSNEIESAKWFHRDELIASPEDETFNLPRKDSISRVLVDDWLKER</sequence>
<comment type="cofactor">
    <cofactor evidence="1">
        <name>Mg(2+)</name>
        <dbReference type="ChEBI" id="CHEBI:18420"/>
    </cofactor>
</comment>
<protein>
    <recommendedName>
        <fullName evidence="2">NAD(+) diphosphatase</fullName>
        <ecNumber evidence="2">3.6.1.22</ecNumber>
    </recommendedName>
</protein>
<dbReference type="PANTHER" id="PTHR42904:SF8">
    <property type="entry name" value="NAD(+) DIPHOSPHATASE"/>
    <property type="match status" value="1"/>
</dbReference>
<organism evidence="8 9">
    <name type="scientific">Kiloniella litopenaei</name>
    <dbReference type="NCBI Taxonomy" id="1549748"/>
    <lineage>
        <taxon>Bacteria</taxon>
        <taxon>Pseudomonadati</taxon>
        <taxon>Pseudomonadota</taxon>
        <taxon>Alphaproteobacteria</taxon>
        <taxon>Rhodospirillales</taxon>
        <taxon>Kiloniellaceae</taxon>
        <taxon>Kiloniella</taxon>
    </lineage>
</organism>
<dbReference type="GO" id="GO:0035529">
    <property type="term" value="F:NADH pyrophosphatase activity"/>
    <property type="evidence" value="ECO:0007669"/>
    <property type="project" value="TreeGrafter"/>
</dbReference>
<dbReference type="CDD" id="cd03429">
    <property type="entry name" value="NUDIX_NADH_pyrophosphatase_Nudt13"/>
    <property type="match status" value="1"/>
</dbReference>
<dbReference type="EC" id="3.6.1.22" evidence="2"/>
<dbReference type="Pfam" id="PF09296">
    <property type="entry name" value="NUDIX-like"/>
    <property type="match status" value="1"/>
</dbReference>
<reference evidence="8 9" key="1">
    <citation type="submission" date="2015-03" db="EMBL/GenBank/DDBJ databases">
        <title>Genome sequence of Kiloniella sp. P1-1, isolated from the gut microflora of Pacific white shrimp, Penaeus vannamei.</title>
        <authorList>
            <person name="Shao Z."/>
            <person name="Wang L."/>
            <person name="Li X."/>
        </authorList>
    </citation>
    <scope>NUCLEOTIDE SEQUENCE [LARGE SCALE GENOMIC DNA]</scope>
    <source>
        <strain evidence="8 9">P1-1</strain>
    </source>
</reference>